<evidence type="ECO:0000313" key="3">
    <source>
        <dbReference type="EMBL" id="VFK12080.1"/>
    </source>
</evidence>
<dbReference type="EMBL" id="CAADEZ010000227">
    <property type="protein sequence ID" value="VFJ58901.1"/>
    <property type="molecule type" value="Genomic_DNA"/>
</dbReference>
<proteinExistence type="predicted"/>
<organism evidence="1">
    <name type="scientific">Candidatus Kentrum sp. FM</name>
    <dbReference type="NCBI Taxonomy" id="2126340"/>
    <lineage>
        <taxon>Bacteria</taxon>
        <taxon>Pseudomonadati</taxon>
        <taxon>Pseudomonadota</taxon>
        <taxon>Gammaproteobacteria</taxon>
        <taxon>Candidatus Kentrum</taxon>
    </lineage>
</organism>
<protein>
    <submittedName>
        <fullName evidence="1">Uncharacterized protein</fullName>
    </submittedName>
</protein>
<evidence type="ECO:0000313" key="1">
    <source>
        <dbReference type="EMBL" id="VFJ46063.1"/>
    </source>
</evidence>
<accession>A0A450S349</accession>
<sequence>MTPETKRLVRLFSRLPEEDKNTLWAFAQFLASRSEVAAENEPVHEPIPIPRPEKETVIGAIRRLSETYPMLDKATMLNETSSLMGEHVLHGQSAPKVIDKLQAAFENRYREFSSNTGGD</sequence>
<gene>
    <name evidence="2" type="ORF">BECKFM1743A_GA0114220_102277</name>
    <name evidence="3" type="ORF">BECKFM1743B_GA0114221_102227</name>
    <name evidence="1" type="ORF">BECKFM1743C_GA0114222_100345</name>
</gene>
<dbReference type="EMBL" id="CAADFL010000222">
    <property type="protein sequence ID" value="VFK12080.1"/>
    <property type="molecule type" value="Genomic_DNA"/>
</dbReference>
<name>A0A450S349_9GAMM</name>
<reference evidence="1" key="1">
    <citation type="submission" date="2019-02" db="EMBL/GenBank/DDBJ databases">
        <authorList>
            <person name="Gruber-Vodicka R. H."/>
            <person name="Seah K. B. B."/>
        </authorList>
    </citation>
    <scope>NUCLEOTIDE SEQUENCE</scope>
    <source>
        <strain evidence="2">BECK_BZ163</strain>
        <strain evidence="3">BECK_BZ164</strain>
        <strain evidence="1">BECK_BZ165</strain>
    </source>
</reference>
<dbReference type="AlphaFoldDB" id="A0A450S349"/>
<dbReference type="EMBL" id="CAADFA010000034">
    <property type="protein sequence ID" value="VFJ46063.1"/>
    <property type="molecule type" value="Genomic_DNA"/>
</dbReference>
<evidence type="ECO:0000313" key="2">
    <source>
        <dbReference type="EMBL" id="VFJ58901.1"/>
    </source>
</evidence>